<name>A0A9D3ADA2_9ACTN</name>
<evidence type="ECO:0000259" key="8">
    <source>
        <dbReference type="Pfam" id="PF05681"/>
    </source>
</evidence>
<dbReference type="PANTHER" id="PTHR30389:SF17">
    <property type="entry name" value="L(+)-TARTRATE DEHYDRATASE SUBUNIT ALPHA-RELATED"/>
    <property type="match status" value="1"/>
</dbReference>
<organism evidence="10 11">
    <name type="scientific">Rubneribacter badeniensis</name>
    <dbReference type="NCBI Taxonomy" id="2070688"/>
    <lineage>
        <taxon>Bacteria</taxon>
        <taxon>Bacillati</taxon>
        <taxon>Actinomycetota</taxon>
        <taxon>Coriobacteriia</taxon>
        <taxon>Eggerthellales</taxon>
        <taxon>Eggerthellaceae</taxon>
        <taxon>Rubneribacter</taxon>
    </lineage>
</organism>
<dbReference type="EC" id="4.2.1.2" evidence="10"/>
<dbReference type="GO" id="GO:0004333">
    <property type="term" value="F:fumarate hydratase activity"/>
    <property type="evidence" value="ECO:0007669"/>
    <property type="project" value="UniProtKB-EC"/>
</dbReference>
<dbReference type="NCBIfam" id="TIGR00722">
    <property type="entry name" value="ttdA_fumA_fumB"/>
    <property type="match status" value="1"/>
</dbReference>
<dbReference type="PANTHER" id="PTHR30389">
    <property type="entry name" value="FUMARATE HYDRATASE-RELATED"/>
    <property type="match status" value="1"/>
</dbReference>
<evidence type="ECO:0000313" key="11">
    <source>
        <dbReference type="Proteomes" id="UP000789325"/>
    </source>
</evidence>
<feature type="non-terminal residue" evidence="10">
    <location>
        <position position="1"/>
    </location>
</feature>
<dbReference type="Proteomes" id="UP000789325">
    <property type="component" value="Unassembled WGS sequence"/>
</dbReference>
<evidence type="ECO:0000256" key="3">
    <source>
        <dbReference type="ARBA" id="ARBA00022485"/>
    </source>
</evidence>
<evidence type="ECO:0000256" key="4">
    <source>
        <dbReference type="ARBA" id="ARBA00022723"/>
    </source>
</evidence>
<dbReference type="InterPro" id="IPR004646">
    <property type="entry name" value="Fe-S_hydro-lyase_TtdA-typ_cat"/>
</dbReference>
<feature type="domain" description="Fe-S hydro-lyase tartrate dehydratase alpha-type catalytic" evidence="8">
    <location>
        <begin position="1"/>
        <end position="232"/>
    </location>
</feature>
<feature type="domain" description="Fe-S hydro-lyase tartrate dehydratase beta-type catalytic" evidence="9">
    <location>
        <begin position="261"/>
        <end position="436"/>
    </location>
</feature>
<dbReference type="SUPFAM" id="SSF117457">
    <property type="entry name" value="FumA C-terminal domain-like"/>
    <property type="match status" value="1"/>
</dbReference>
<dbReference type="InterPro" id="IPR004647">
    <property type="entry name" value="Fe-S_hydro-lyase_TtdB-typ_cat"/>
</dbReference>
<keyword evidence="7 10" id="KW-0456">Lyase</keyword>
<accession>A0A9D3ADA2</accession>
<sequence>LDQLVENARIAARERVPVCQDTGTVWACLEVGPDVLVRGDVFSEVDGAVASVRAEARLRASVVRDAAFDRANTADNTPAFCEVRFVDEPGAARLHVMLKGGGSDNASRVVMLAPGAGMQGVVDEVVRCVREKGANACPPLVIGVGVGGTFDKVAGLAKRALMRPVGEPAADPRAAELEKELLAAVNATGVGPGGLGGRTTALSVRVATAPCHIAALPLAVNMGCSAMRRATIDLREAAVEGGGPGRATLSAPERVGRIGGEERIRLSLPLDRERMAELKAGDACLLTGVLYTLRDAGHVRLVDELARGGGRLPYGLDGQTIFYAGPTPAAAGRPFGAIGPTTASRMDFAAPALYRAGVAATVGKGRRGREVREACRETGSVYFVACGGAAAYLARCVASSETVAYDDLGTEALRRIEVVDFPVFVGVDARGADVHELA</sequence>
<comment type="caution">
    <text evidence="10">The sequence shown here is derived from an EMBL/GenBank/DDBJ whole genome shotgun (WGS) entry which is preliminary data.</text>
</comment>
<dbReference type="GO" id="GO:0051539">
    <property type="term" value="F:4 iron, 4 sulfur cluster binding"/>
    <property type="evidence" value="ECO:0007669"/>
    <property type="project" value="UniProtKB-KW"/>
</dbReference>
<comment type="similarity">
    <text evidence="2">Belongs to the class-I fumarase family.</text>
</comment>
<protein>
    <submittedName>
        <fullName evidence="10">Fumarate hydratase</fullName>
        <ecNumber evidence="10">4.2.1.2</ecNumber>
    </submittedName>
</protein>
<keyword evidence="4" id="KW-0479">Metal-binding</keyword>
<dbReference type="Pfam" id="PF05681">
    <property type="entry name" value="Fumerase"/>
    <property type="match status" value="1"/>
</dbReference>
<evidence type="ECO:0000256" key="5">
    <source>
        <dbReference type="ARBA" id="ARBA00023004"/>
    </source>
</evidence>
<dbReference type="EMBL" id="DYZL01000160">
    <property type="protein sequence ID" value="HJH43623.1"/>
    <property type="molecule type" value="Genomic_DNA"/>
</dbReference>
<evidence type="ECO:0000256" key="2">
    <source>
        <dbReference type="ARBA" id="ARBA00008876"/>
    </source>
</evidence>
<keyword evidence="3" id="KW-0004">4Fe-4S</keyword>
<evidence type="ECO:0000256" key="1">
    <source>
        <dbReference type="ARBA" id="ARBA00000929"/>
    </source>
</evidence>
<comment type="catalytic activity">
    <reaction evidence="1">
        <text>(S)-malate = fumarate + H2O</text>
        <dbReference type="Rhea" id="RHEA:12460"/>
        <dbReference type="ChEBI" id="CHEBI:15377"/>
        <dbReference type="ChEBI" id="CHEBI:15589"/>
        <dbReference type="ChEBI" id="CHEBI:29806"/>
        <dbReference type="EC" id="4.2.1.2"/>
    </reaction>
</comment>
<dbReference type="InterPro" id="IPR051208">
    <property type="entry name" value="Class-I_Fumarase/Tartrate_DH"/>
</dbReference>
<evidence type="ECO:0000256" key="6">
    <source>
        <dbReference type="ARBA" id="ARBA00023014"/>
    </source>
</evidence>
<gene>
    <name evidence="10" type="ORF">K8V16_07480</name>
</gene>
<dbReference type="GO" id="GO:0046872">
    <property type="term" value="F:metal ion binding"/>
    <property type="evidence" value="ECO:0007669"/>
    <property type="project" value="UniProtKB-KW"/>
</dbReference>
<reference evidence="10" key="2">
    <citation type="submission" date="2021-09" db="EMBL/GenBank/DDBJ databases">
        <authorList>
            <person name="Gilroy R."/>
        </authorList>
    </citation>
    <scope>NUCLEOTIDE SEQUENCE</scope>
    <source>
        <strain evidence="10">USAMLcec12-2067</strain>
    </source>
</reference>
<dbReference type="Gene3D" id="3.20.130.10">
    <property type="entry name" value="Fe-S hydro-lyase, tartrate dehydratase beta-type, catalytic domain"/>
    <property type="match status" value="1"/>
</dbReference>
<dbReference type="AlphaFoldDB" id="A0A9D3ADA2"/>
<evidence type="ECO:0000259" key="9">
    <source>
        <dbReference type="Pfam" id="PF05683"/>
    </source>
</evidence>
<reference evidence="10" key="1">
    <citation type="journal article" date="2021" name="PeerJ">
        <title>Extensive microbial diversity within the chicken gut microbiome revealed by metagenomics and culture.</title>
        <authorList>
            <person name="Gilroy R."/>
            <person name="Ravi A."/>
            <person name="Getino M."/>
            <person name="Pursley I."/>
            <person name="Horton D.L."/>
            <person name="Alikhan N.F."/>
            <person name="Baker D."/>
            <person name="Gharbi K."/>
            <person name="Hall N."/>
            <person name="Watson M."/>
            <person name="Adriaenssens E.M."/>
            <person name="Foster-Nyarko E."/>
            <person name="Jarju S."/>
            <person name="Secka A."/>
            <person name="Antonio M."/>
            <person name="Oren A."/>
            <person name="Chaudhuri R.R."/>
            <person name="La Ragione R."/>
            <person name="Hildebrand F."/>
            <person name="Pallen M.J."/>
        </authorList>
    </citation>
    <scope>NUCLEOTIDE SEQUENCE</scope>
    <source>
        <strain evidence="10">USAMLcec12-2067</strain>
    </source>
</reference>
<dbReference type="Pfam" id="PF05683">
    <property type="entry name" value="Fumerase_C"/>
    <property type="match status" value="1"/>
</dbReference>
<proteinExistence type="inferred from homology"/>
<keyword evidence="5" id="KW-0408">Iron</keyword>
<evidence type="ECO:0000256" key="7">
    <source>
        <dbReference type="ARBA" id="ARBA00023239"/>
    </source>
</evidence>
<evidence type="ECO:0000313" key="10">
    <source>
        <dbReference type="EMBL" id="HJH43623.1"/>
    </source>
</evidence>
<dbReference type="InterPro" id="IPR036660">
    <property type="entry name" value="Fe-S_hydroAse_TtdB_cat_sf"/>
</dbReference>
<keyword evidence="6" id="KW-0411">Iron-sulfur</keyword>